<dbReference type="Gene3D" id="3.60.21.10">
    <property type="match status" value="1"/>
</dbReference>
<proteinExistence type="predicted"/>
<evidence type="ECO:0000259" key="1">
    <source>
        <dbReference type="Pfam" id="PF00149"/>
    </source>
</evidence>
<organism evidence="2 3">
    <name type="scientific">Neolewinella aurantiaca</name>
    <dbReference type="NCBI Taxonomy" id="2602767"/>
    <lineage>
        <taxon>Bacteria</taxon>
        <taxon>Pseudomonadati</taxon>
        <taxon>Bacteroidota</taxon>
        <taxon>Saprospiria</taxon>
        <taxon>Saprospirales</taxon>
        <taxon>Lewinellaceae</taxon>
        <taxon>Neolewinella</taxon>
    </lineage>
</organism>
<gene>
    <name evidence="2" type="ORF">FUA23_15060</name>
</gene>
<name>A0A5C7FCB3_9BACT</name>
<dbReference type="EMBL" id="VOXD01000024">
    <property type="protein sequence ID" value="TXF88297.1"/>
    <property type="molecule type" value="Genomic_DNA"/>
</dbReference>
<dbReference type="Pfam" id="PF00149">
    <property type="entry name" value="Metallophos"/>
    <property type="match status" value="1"/>
</dbReference>
<evidence type="ECO:0000313" key="3">
    <source>
        <dbReference type="Proteomes" id="UP000321907"/>
    </source>
</evidence>
<dbReference type="PANTHER" id="PTHR46546:SF4">
    <property type="entry name" value="SHEWANELLA-LIKE PROTEIN PHOSPHATASE 1"/>
    <property type="match status" value="1"/>
</dbReference>
<dbReference type="InterPro" id="IPR004843">
    <property type="entry name" value="Calcineurin-like_PHP"/>
</dbReference>
<accession>A0A5C7FCB3</accession>
<comment type="caution">
    <text evidence="2">The sequence shown here is derived from an EMBL/GenBank/DDBJ whole genome shotgun (WGS) entry which is preliminary data.</text>
</comment>
<dbReference type="RefSeq" id="WP_147931585.1">
    <property type="nucleotide sequence ID" value="NZ_VOXD01000024.1"/>
</dbReference>
<reference evidence="2 3" key="1">
    <citation type="submission" date="2019-08" db="EMBL/GenBank/DDBJ databases">
        <title>Lewinella sp. strain SSH13 Genome sequencing and assembly.</title>
        <authorList>
            <person name="Kim I."/>
        </authorList>
    </citation>
    <scope>NUCLEOTIDE SEQUENCE [LARGE SCALE GENOMIC DNA]</scope>
    <source>
        <strain evidence="2 3">SSH13</strain>
    </source>
</reference>
<evidence type="ECO:0000313" key="2">
    <source>
        <dbReference type="EMBL" id="TXF88297.1"/>
    </source>
</evidence>
<sequence>MKARILRYLKHIFLTLAVILPCLILFGLSQGATANYGTQQYFMDWHNDGPYVFYETDSTVSIHHVQGNRDDGFELKTETHSLIGAPIASTFYNPDSSQFEVSLAAQFTTPPAVYNDGSSILAISDIEGNYRAFRDFLIHHSVIDTNLKWTFGNGHLVLPGDFVDRGAYVTQVLWFIHYLEQAARQHGGQVHFIIGNHELKAMHGNTGSASEKYTYIASFLNRQQHDLTGPDSYIGRWLESKNALERINGHLFVHGGIHPDFAESELSIGEVNTIIRSGYRRAYFPRAEGDEHELLHSGRTGPCWYRGYFKENLEQEQVTAALDKFGAKDVIVGHTLQHRVKTHFEGKVIAIDVKHPSDHEMNWPHGASEGLLIEGADYYRLREDGSRKALK</sequence>
<dbReference type="SUPFAM" id="SSF56300">
    <property type="entry name" value="Metallo-dependent phosphatases"/>
    <property type="match status" value="1"/>
</dbReference>
<dbReference type="Proteomes" id="UP000321907">
    <property type="component" value="Unassembled WGS sequence"/>
</dbReference>
<feature type="domain" description="Calcineurin-like phosphoesterase" evidence="1">
    <location>
        <begin position="119"/>
        <end position="336"/>
    </location>
</feature>
<dbReference type="GO" id="GO:0016787">
    <property type="term" value="F:hydrolase activity"/>
    <property type="evidence" value="ECO:0007669"/>
    <property type="project" value="InterPro"/>
</dbReference>
<dbReference type="OrthoDB" id="7550081at2"/>
<keyword evidence="3" id="KW-1185">Reference proteome</keyword>
<dbReference type="AlphaFoldDB" id="A0A5C7FCB3"/>
<dbReference type="InterPro" id="IPR029052">
    <property type="entry name" value="Metallo-depent_PP-like"/>
</dbReference>
<protein>
    <recommendedName>
        <fullName evidence="1">Calcineurin-like phosphoesterase domain-containing protein</fullName>
    </recommendedName>
</protein>
<dbReference type="PANTHER" id="PTHR46546">
    <property type="entry name" value="SHEWANELLA-LIKE PROTEIN PHOSPHATASE 1"/>
    <property type="match status" value="1"/>
</dbReference>